<keyword evidence="3" id="KW-1185">Reference proteome</keyword>
<proteinExistence type="predicted"/>
<dbReference type="EMBL" id="MRWD01000045">
    <property type="protein sequence ID" value="ORJ19937.1"/>
    <property type="molecule type" value="Genomic_DNA"/>
</dbReference>
<reference evidence="2 3" key="1">
    <citation type="journal article" date="2017" name="Int. J. Syst. Evol. Microbiol.">
        <title>Rouxiella badensis sp. nov. and Rouxiella silvae sp. nov. isolated from peat bog soil in Germany and emendation of the genus description.</title>
        <authorList>
            <person name="Le Fleche-Mateos A."/>
            <person name="Kugler J.H."/>
            <person name="Hansen S.H."/>
            <person name="Syldatk C."/>
            <person name="Hausmann R."/>
            <person name="Lomprez F."/>
            <person name="Vandenbogaert M."/>
            <person name="Manuguerra J.C."/>
            <person name="Grimont P.A."/>
        </authorList>
    </citation>
    <scope>NUCLEOTIDE SEQUENCE [LARGE SCALE GENOMIC DNA]</scope>
    <source>
        <strain evidence="2 3">213</strain>
    </source>
</reference>
<protein>
    <recommendedName>
        <fullName evidence="4">Chromosome partitioning protein ParB</fullName>
    </recommendedName>
</protein>
<evidence type="ECO:0000313" key="3">
    <source>
        <dbReference type="Proteomes" id="UP000192722"/>
    </source>
</evidence>
<name>A0ABX3TXH7_9GAMM</name>
<gene>
    <name evidence="2" type="ORF">BS639_17310</name>
</gene>
<dbReference type="SUPFAM" id="SSF110849">
    <property type="entry name" value="ParB/Sulfiredoxin"/>
    <property type="match status" value="1"/>
</dbReference>
<dbReference type="InterPro" id="IPR022304">
    <property type="entry name" value="ICE_PFGI_1_ParB"/>
</dbReference>
<dbReference type="Proteomes" id="UP000192722">
    <property type="component" value="Unassembled WGS sequence"/>
</dbReference>
<organism evidence="2 3">
    <name type="scientific">Rouxiella silvae</name>
    <dbReference type="NCBI Taxonomy" id="1646373"/>
    <lineage>
        <taxon>Bacteria</taxon>
        <taxon>Pseudomonadati</taxon>
        <taxon>Pseudomonadota</taxon>
        <taxon>Gammaproteobacteria</taxon>
        <taxon>Enterobacterales</taxon>
        <taxon>Yersiniaceae</taxon>
        <taxon>Rouxiella</taxon>
    </lineage>
</organism>
<evidence type="ECO:0008006" key="4">
    <source>
        <dbReference type="Google" id="ProtNLM"/>
    </source>
</evidence>
<dbReference type="NCBIfam" id="TIGR03764">
    <property type="entry name" value="ICE_PFGI_1_parB"/>
    <property type="match status" value="1"/>
</dbReference>
<evidence type="ECO:0000313" key="2">
    <source>
        <dbReference type="EMBL" id="ORJ19937.1"/>
    </source>
</evidence>
<accession>A0ABX3TXH7</accession>
<sequence>MNMKNQDLGSAMLQRGRSSPSETSQVLQNVELPLLLTLDQIRPNPDNPRTSRNPKYDEIKASIKARGLSSVPKVTRDPEGDGHYMFSDGGNTRYQILLELWQETADNQFFQFHCIFKPWPGRLQCIIGHLAENEARGDLSFIEKALGVLNAQKIYEKQFKETLSFRKLATVLTEQGLPTHYSVVSRMTDTINYLYPYLPTLLSDGLGRHQIELLLGLRKDAQKTWLSYQTGSKQGSVERFLVVFAECCSQFDCLETWSLPMFIDEFIGALVTAFPHPSLNYERWLLELSPKERNRRQVLQDDKLLPAIEDTATTINLTLPAEKNQLTKSQPTLTLVSSPPVIIPSIHEENIQIDNDLAVISNESIEEHCDQYAFEDFLSETYAQAELEPVGDIWTISPLQDDIEHLQAMSFRLSFELAETLGVESEILPSSESQHSAGFYLLNPPTSSPFPQLLFSLTCPASPAPPVTLTQFFIGTDEATMLSDVQAMKLMRLVRIQRRLQQLQISVMTRKKENVK</sequence>
<evidence type="ECO:0000256" key="1">
    <source>
        <dbReference type="SAM" id="MobiDB-lite"/>
    </source>
</evidence>
<comment type="caution">
    <text evidence="2">The sequence shown here is derived from an EMBL/GenBank/DDBJ whole genome shotgun (WGS) entry which is preliminary data.</text>
</comment>
<feature type="region of interest" description="Disordered" evidence="1">
    <location>
        <begin position="1"/>
        <end position="24"/>
    </location>
</feature>
<dbReference type="RefSeq" id="WP_084983759.1">
    <property type="nucleotide sequence ID" value="NZ_CBCSCF010000023.1"/>
</dbReference>
<dbReference type="InterPro" id="IPR036086">
    <property type="entry name" value="ParB/Sulfiredoxin_sf"/>
</dbReference>